<gene>
    <name evidence="1" type="ORF">DXB31_12395</name>
</gene>
<dbReference type="EMBL" id="QSVF01000091">
    <property type="protein sequence ID" value="RGO04227.1"/>
    <property type="molecule type" value="Genomic_DNA"/>
</dbReference>
<protein>
    <recommendedName>
        <fullName evidence="3">IS3 family transposase</fullName>
    </recommendedName>
</protein>
<organism evidence="1 2">
    <name type="scientific">Thomasclavelia spiroformis</name>
    <dbReference type="NCBI Taxonomy" id="29348"/>
    <lineage>
        <taxon>Bacteria</taxon>
        <taxon>Bacillati</taxon>
        <taxon>Bacillota</taxon>
        <taxon>Erysipelotrichia</taxon>
        <taxon>Erysipelotrichales</taxon>
        <taxon>Coprobacillaceae</taxon>
        <taxon>Thomasclavelia</taxon>
    </lineage>
</organism>
<evidence type="ECO:0000313" key="2">
    <source>
        <dbReference type="Proteomes" id="UP000261087"/>
    </source>
</evidence>
<feature type="non-terminal residue" evidence="1">
    <location>
        <position position="72"/>
    </location>
</feature>
<evidence type="ECO:0008006" key="3">
    <source>
        <dbReference type="Google" id="ProtNLM"/>
    </source>
</evidence>
<feature type="non-terminal residue" evidence="1">
    <location>
        <position position="1"/>
    </location>
</feature>
<name>A0A3E5FFR0_9FIRM</name>
<reference evidence="1 2" key="1">
    <citation type="submission" date="2018-08" db="EMBL/GenBank/DDBJ databases">
        <title>A genome reference for cultivated species of the human gut microbiota.</title>
        <authorList>
            <person name="Zou Y."/>
            <person name="Xue W."/>
            <person name="Luo G."/>
        </authorList>
    </citation>
    <scope>NUCLEOTIDE SEQUENCE [LARGE SCALE GENOMIC DNA]</scope>
    <source>
        <strain evidence="1 2">OM02-6</strain>
    </source>
</reference>
<accession>A0A3E5FFR0</accession>
<proteinExistence type="predicted"/>
<sequence length="72" mass="8316">KGDMNGTTKNLLLNKVVDEENHKTYYERNFNTTSCNEIWLTDVSEFHIAAGKLYLSPILDLHNREIVSFNIS</sequence>
<dbReference type="SUPFAM" id="SSF53098">
    <property type="entry name" value="Ribonuclease H-like"/>
    <property type="match status" value="1"/>
</dbReference>
<dbReference type="AlphaFoldDB" id="A0A3E5FFR0"/>
<evidence type="ECO:0000313" key="1">
    <source>
        <dbReference type="EMBL" id="RGO04227.1"/>
    </source>
</evidence>
<dbReference type="Proteomes" id="UP000261087">
    <property type="component" value="Unassembled WGS sequence"/>
</dbReference>
<comment type="caution">
    <text evidence="1">The sequence shown here is derived from an EMBL/GenBank/DDBJ whole genome shotgun (WGS) entry which is preliminary data.</text>
</comment>
<dbReference type="InterPro" id="IPR012337">
    <property type="entry name" value="RNaseH-like_sf"/>
</dbReference>